<dbReference type="AlphaFoldDB" id="A0A4U6VDQ3"/>
<organism evidence="1 2">
    <name type="scientific">Setaria viridis</name>
    <name type="common">Green bristlegrass</name>
    <name type="synonym">Setaria italica subsp. viridis</name>
    <dbReference type="NCBI Taxonomy" id="4556"/>
    <lineage>
        <taxon>Eukaryota</taxon>
        <taxon>Viridiplantae</taxon>
        <taxon>Streptophyta</taxon>
        <taxon>Embryophyta</taxon>
        <taxon>Tracheophyta</taxon>
        <taxon>Spermatophyta</taxon>
        <taxon>Magnoliopsida</taxon>
        <taxon>Liliopsida</taxon>
        <taxon>Poales</taxon>
        <taxon>Poaceae</taxon>
        <taxon>PACMAD clade</taxon>
        <taxon>Panicoideae</taxon>
        <taxon>Panicodae</taxon>
        <taxon>Paniceae</taxon>
        <taxon>Cenchrinae</taxon>
        <taxon>Setaria</taxon>
    </lineage>
</organism>
<evidence type="ECO:0000313" key="1">
    <source>
        <dbReference type="EMBL" id="TKW26013.1"/>
    </source>
</evidence>
<dbReference type="Proteomes" id="UP000298652">
    <property type="component" value="Chromosome 3"/>
</dbReference>
<keyword evidence="2" id="KW-1185">Reference proteome</keyword>
<proteinExistence type="predicted"/>
<dbReference type="Gramene" id="TKW26013">
    <property type="protein sequence ID" value="TKW26013"/>
    <property type="gene ID" value="SEVIR_3G158650v2"/>
</dbReference>
<protein>
    <submittedName>
        <fullName evidence="1">Uncharacterized protein</fullName>
    </submittedName>
</protein>
<sequence length="58" mass="5922">MAVGSGSTSVLRSAGWAACRGHGQLGSAADYSSNSERCLHAKNYVVSVGHVLSITVSK</sequence>
<name>A0A4U6VDQ3_SETVI</name>
<evidence type="ECO:0000313" key="2">
    <source>
        <dbReference type="Proteomes" id="UP000298652"/>
    </source>
</evidence>
<reference evidence="1" key="1">
    <citation type="submission" date="2019-03" db="EMBL/GenBank/DDBJ databases">
        <title>WGS assembly of Setaria viridis.</title>
        <authorList>
            <person name="Huang P."/>
            <person name="Jenkins J."/>
            <person name="Grimwood J."/>
            <person name="Barry K."/>
            <person name="Healey A."/>
            <person name="Mamidi S."/>
            <person name="Sreedasyam A."/>
            <person name="Shu S."/>
            <person name="Feldman M."/>
            <person name="Wu J."/>
            <person name="Yu Y."/>
            <person name="Chen C."/>
            <person name="Johnson J."/>
            <person name="Rokhsar D."/>
            <person name="Baxter I."/>
            <person name="Schmutz J."/>
            <person name="Brutnell T."/>
            <person name="Kellogg E."/>
        </authorList>
    </citation>
    <scope>NUCLEOTIDE SEQUENCE [LARGE SCALE GENOMIC DNA]</scope>
</reference>
<dbReference type="EMBL" id="CM016554">
    <property type="protein sequence ID" value="TKW26013.1"/>
    <property type="molecule type" value="Genomic_DNA"/>
</dbReference>
<gene>
    <name evidence="1" type="ORF">SEVIR_3G158650v2</name>
</gene>
<accession>A0A4U6VDQ3</accession>